<evidence type="ECO:0000256" key="2">
    <source>
        <dbReference type="SAM" id="SignalP"/>
    </source>
</evidence>
<sequence>MHLHGSILAAIAFCTAHVLAVPVEVQRQGRTNSVVKNIVVFGDSYSDNGNGTYRISNGTWPADPAYDGGRFSNGPVWVEDIAGALNVELHDFAIGGSSSDNNLTQGLTGPNATIAVPSALDQLSTYLGGVKANASLSDTLFIVYTGINDAFFNANATGAESVKAIITIIEKLRNKGAKHFLVASYLDVSKAPYQHYIDATTNAQLRKWSNEYRAQIKLLAGSQVTYVDLYSLYSDMFAHPRRYGFDPSKISRSCLTGAYGEAPRTLCTDPDKYIFWDEFHPTRKTHQLMAEAAQKALRSALY</sequence>
<evidence type="ECO:0000313" key="4">
    <source>
        <dbReference type="Proteomes" id="UP000076532"/>
    </source>
</evidence>
<dbReference type="Gene3D" id="3.40.50.1110">
    <property type="entry name" value="SGNH hydrolase"/>
    <property type="match status" value="1"/>
</dbReference>
<dbReference type="OrthoDB" id="1600564at2759"/>
<dbReference type="AlphaFoldDB" id="A0A166SXR1"/>
<dbReference type="EMBL" id="KV417496">
    <property type="protein sequence ID" value="KZP29959.1"/>
    <property type="molecule type" value="Genomic_DNA"/>
</dbReference>
<reference evidence="3 4" key="1">
    <citation type="journal article" date="2016" name="Mol. Biol. Evol.">
        <title>Comparative Genomics of Early-Diverging Mushroom-Forming Fungi Provides Insights into the Origins of Lignocellulose Decay Capabilities.</title>
        <authorList>
            <person name="Nagy L.G."/>
            <person name="Riley R."/>
            <person name="Tritt A."/>
            <person name="Adam C."/>
            <person name="Daum C."/>
            <person name="Floudas D."/>
            <person name="Sun H."/>
            <person name="Yadav J.S."/>
            <person name="Pangilinan J."/>
            <person name="Larsson K.H."/>
            <person name="Matsuura K."/>
            <person name="Barry K."/>
            <person name="Labutti K."/>
            <person name="Kuo R."/>
            <person name="Ohm R.A."/>
            <person name="Bhattacharya S.S."/>
            <person name="Shirouzu T."/>
            <person name="Yoshinaga Y."/>
            <person name="Martin F.M."/>
            <person name="Grigoriev I.V."/>
            <person name="Hibbett D.S."/>
        </authorList>
    </citation>
    <scope>NUCLEOTIDE SEQUENCE [LARGE SCALE GENOMIC DNA]</scope>
    <source>
        <strain evidence="3 4">CBS 109695</strain>
    </source>
</reference>
<gene>
    <name evidence="3" type="ORF">FIBSPDRAFT_815623</name>
</gene>
<evidence type="ECO:0000313" key="3">
    <source>
        <dbReference type="EMBL" id="KZP29959.1"/>
    </source>
</evidence>
<organism evidence="3 4">
    <name type="scientific">Athelia psychrophila</name>
    <dbReference type="NCBI Taxonomy" id="1759441"/>
    <lineage>
        <taxon>Eukaryota</taxon>
        <taxon>Fungi</taxon>
        <taxon>Dikarya</taxon>
        <taxon>Basidiomycota</taxon>
        <taxon>Agaricomycotina</taxon>
        <taxon>Agaricomycetes</taxon>
        <taxon>Agaricomycetidae</taxon>
        <taxon>Atheliales</taxon>
        <taxon>Atheliaceae</taxon>
        <taxon>Athelia</taxon>
    </lineage>
</organism>
<evidence type="ECO:0000256" key="1">
    <source>
        <dbReference type="ARBA" id="ARBA00022801"/>
    </source>
</evidence>
<dbReference type="PANTHER" id="PTHR45648">
    <property type="entry name" value="GDSL LIPASE/ACYLHYDROLASE FAMILY PROTEIN (AFU_ORTHOLOGUE AFUA_4G14700)"/>
    <property type="match status" value="1"/>
</dbReference>
<feature type="signal peptide" evidence="2">
    <location>
        <begin position="1"/>
        <end position="20"/>
    </location>
</feature>
<protein>
    <submittedName>
        <fullName evidence="3">Carbohydrate esterase family 16 protein</fullName>
    </submittedName>
</protein>
<dbReference type="GO" id="GO:0016788">
    <property type="term" value="F:hydrolase activity, acting on ester bonds"/>
    <property type="evidence" value="ECO:0007669"/>
    <property type="project" value="InterPro"/>
</dbReference>
<keyword evidence="4" id="KW-1185">Reference proteome</keyword>
<keyword evidence="2" id="KW-0732">Signal</keyword>
<dbReference type="SUPFAM" id="SSF52266">
    <property type="entry name" value="SGNH hydrolase"/>
    <property type="match status" value="1"/>
</dbReference>
<keyword evidence="1" id="KW-0378">Hydrolase</keyword>
<dbReference type="Pfam" id="PF00657">
    <property type="entry name" value="Lipase_GDSL"/>
    <property type="match status" value="1"/>
</dbReference>
<dbReference type="PANTHER" id="PTHR45648:SF22">
    <property type="entry name" value="GDSL LIPASE_ACYLHYDROLASE FAMILY PROTEIN (AFU_ORTHOLOGUE AFUA_4G14700)"/>
    <property type="match status" value="1"/>
</dbReference>
<dbReference type="STRING" id="436010.A0A166SXR1"/>
<feature type="chain" id="PRO_5007879808" evidence="2">
    <location>
        <begin position="21"/>
        <end position="302"/>
    </location>
</feature>
<proteinExistence type="predicted"/>
<dbReference type="InterPro" id="IPR036514">
    <property type="entry name" value="SGNH_hydro_sf"/>
</dbReference>
<dbReference type="CDD" id="cd01846">
    <property type="entry name" value="fatty_acyltransferase_like"/>
    <property type="match status" value="1"/>
</dbReference>
<dbReference type="Proteomes" id="UP000076532">
    <property type="component" value="Unassembled WGS sequence"/>
</dbReference>
<name>A0A166SXR1_9AGAM</name>
<dbReference type="InterPro" id="IPR001087">
    <property type="entry name" value="GDSL"/>
</dbReference>
<accession>A0A166SXR1</accession>
<dbReference type="InterPro" id="IPR051058">
    <property type="entry name" value="GDSL_Est/Lipase"/>
</dbReference>